<dbReference type="InterPro" id="IPR050194">
    <property type="entry name" value="Glycosyltransferase_grp1"/>
</dbReference>
<dbReference type="PANTHER" id="PTHR45947">
    <property type="entry name" value="SULFOQUINOVOSYL TRANSFERASE SQD2"/>
    <property type="match status" value="1"/>
</dbReference>
<comment type="caution">
    <text evidence="2">The sequence shown here is derived from an EMBL/GenBank/DDBJ whole genome shotgun (WGS) entry which is preliminary data.</text>
</comment>
<evidence type="ECO:0000313" key="3">
    <source>
        <dbReference type="Proteomes" id="UP000051373"/>
    </source>
</evidence>
<dbReference type="Pfam" id="PF13439">
    <property type="entry name" value="Glyco_transf_4"/>
    <property type="match status" value="1"/>
</dbReference>
<dbReference type="STRING" id="1703779.AMJ83_08325"/>
<evidence type="ECO:0000259" key="1">
    <source>
        <dbReference type="Pfam" id="PF13439"/>
    </source>
</evidence>
<dbReference type="GO" id="GO:0016757">
    <property type="term" value="F:glycosyltransferase activity"/>
    <property type="evidence" value="ECO:0007669"/>
    <property type="project" value="TreeGrafter"/>
</dbReference>
<dbReference type="AlphaFoldDB" id="A0A0S8FRB0"/>
<evidence type="ECO:0000313" key="2">
    <source>
        <dbReference type="EMBL" id="KPK63070.1"/>
    </source>
</evidence>
<dbReference type="Proteomes" id="UP000051373">
    <property type="component" value="Unassembled WGS sequence"/>
</dbReference>
<dbReference type="InterPro" id="IPR028098">
    <property type="entry name" value="Glyco_trans_4-like_N"/>
</dbReference>
<dbReference type="SUPFAM" id="SSF53756">
    <property type="entry name" value="UDP-Glycosyltransferase/glycogen phosphorylase"/>
    <property type="match status" value="1"/>
</dbReference>
<dbReference type="Gene3D" id="3.40.50.2000">
    <property type="entry name" value="Glycogen Phosphorylase B"/>
    <property type="match status" value="2"/>
</dbReference>
<dbReference type="PANTHER" id="PTHR45947:SF3">
    <property type="entry name" value="SULFOQUINOVOSYL TRANSFERASE SQD2"/>
    <property type="match status" value="1"/>
</dbReference>
<feature type="domain" description="Glycosyltransferase subfamily 4-like N-terminal" evidence="1">
    <location>
        <begin position="76"/>
        <end position="193"/>
    </location>
</feature>
<dbReference type="EMBL" id="LJUJ01000019">
    <property type="protein sequence ID" value="KPK63070.1"/>
    <property type="molecule type" value="Genomic_DNA"/>
</dbReference>
<reference evidence="2 3" key="1">
    <citation type="journal article" date="2015" name="Microbiome">
        <title>Genomic resolution of linkages in carbon, nitrogen, and sulfur cycling among widespread estuary sediment bacteria.</title>
        <authorList>
            <person name="Baker B.J."/>
            <person name="Lazar C.S."/>
            <person name="Teske A.P."/>
            <person name="Dick G.J."/>
        </authorList>
    </citation>
    <scope>NUCLEOTIDE SEQUENCE [LARGE SCALE GENOMIC DNA]</scope>
    <source>
        <strain evidence="2">SM23_42</strain>
    </source>
</reference>
<gene>
    <name evidence="2" type="ORF">AMJ83_08325</name>
</gene>
<accession>A0A0S8FRB0</accession>
<name>A0A0S8FRB0_UNCW3</name>
<proteinExistence type="predicted"/>
<protein>
    <recommendedName>
        <fullName evidence="1">Glycosyltransferase subfamily 4-like N-terminal domain-containing protein</fullName>
    </recommendedName>
</protein>
<organism evidence="2 3">
    <name type="scientific">candidate division WOR_3 bacterium SM23_42</name>
    <dbReference type="NCBI Taxonomy" id="1703779"/>
    <lineage>
        <taxon>Bacteria</taxon>
        <taxon>Bacteria division WOR-3</taxon>
    </lineage>
</organism>
<sequence length="382" mass="44557">MKFTKYLPRFDIEPIILTRRDISYHSYDKELVNELDDVEVIRTESLDPARVLYRIGMKQYAAKRWHGPIKQTINFPDNKIPWVPFAYSTGRNVSFDFVFVTAPPFSAFITGYYLAKSTSKPLILDFRDAWLEFPFMPYKGALQKRNVRYWEEKVVEHADLITVVDNNIKHSLTDRYPEISNRIHVIPNGYDPDDFVQLEMPAKFTIAYIGTIRRERDPTNLMRAVEKSRTEQGIATTDIMVKFIGHIEEEYLRSISERSFTLVTGHLPYKEAIREFCASHVAVLVTTGSEYFFPSRQNEYLASGLPIVVCGKSKGLHLFENAFKKGYPGWIYDYDDIEGMSRQFKKLYRNYKSGKTVRGVTPYKEYTRENLTRRLAGLIHTL</sequence>